<evidence type="ECO:0000313" key="2">
    <source>
        <dbReference type="Proteomes" id="UP001163324"/>
    </source>
</evidence>
<dbReference type="Proteomes" id="UP001163324">
    <property type="component" value="Chromosome 9"/>
</dbReference>
<keyword evidence="2" id="KW-1185">Reference proteome</keyword>
<reference evidence="1" key="1">
    <citation type="submission" date="2022-10" db="EMBL/GenBank/DDBJ databases">
        <title>Complete Genome of Trichothecium roseum strain YXFP-22015, a Plant Pathogen Isolated from Citrus.</title>
        <authorList>
            <person name="Wang Y."/>
            <person name="Zhu L."/>
        </authorList>
    </citation>
    <scope>NUCLEOTIDE SEQUENCE</scope>
    <source>
        <strain evidence="1">YXFP-22015</strain>
    </source>
</reference>
<dbReference type="EMBL" id="CM047948">
    <property type="protein sequence ID" value="KAI9896635.1"/>
    <property type="molecule type" value="Genomic_DNA"/>
</dbReference>
<proteinExistence type="predicted"/>
<comment type="caution">
    <text evidence="1">The sequence shown here is derived from an EMBL/GenBank/DDBJ whole genome shotgun (WGS) entry which is preliminary data.</text>
</comment>
<name>A0ACC0URF2_9HYPO</name>
<organism evidence="1 2">
    <name type="scientific">Trichothecium roseum</name>
    <dbReference type="NCBI Taxonomy" id="47278"/>
    <lineage>
        <taxon>Eukaryota</taxon>
        <taxon>Fungi</taxon>
        <taxon>Dikarya</taxon>
        <taxon>Ascomycota</taxon>
        <taxon>Pezizomycotina</taxon>
        <taxon>Sordariomycetes</taxon>
        <taxon>Hypocreomycetidae</taxon>
        <taxon>Hypocreales</taxon>
        <taxon>Hypocreales incertae sedis</taxon>
        <taxon>Trichothecium</taxon>
    </lineage>
</organism>
<accession>A0ACC0URF2</accession>
<evidence type="ECO:0000313" key="1">
    <source>
        <dbReference type="EMBL" id="KAI9896635.1"/>
    </source>
</evidence>
<protein>
    <submittedName>
        <fullName evidence="1">Uncharacterized protein</fullName>
    </submittedName>
</protein>
<gene>
    <name evidence="1" type="ORF">N3K66_008807</name>
</gene>
<sequence>MLMRGSSSYSSVPPPPAVPTLAPASPEPGPGSAARSGADGQDGEPKGHLHHDARRAHPAAAAEAQGARPGRLHPPAVAEQQRAHERPGPVPPPPRRPAAAAVDGLELRAAGHHGEAALAQDRPPATATATVDDDDDAPEEGFEVDVVLGAGAGRGYLEARADQSALGVGEIRHLPCLVGAARHGEDGPAREARG</sequence>